<dbReference type="AlphaFoldDB" id="A0A1A6HC90"/>
<evidence type="ECO:0000256" key="11">
    <source>
        <dbReference type="PIRNR" id="PIRNR037096"/>
    </source>
</evidence>
<evidence type="ECO:0000313" key="14">
    <source>
        <dbReference type="EMBL" id="OBS76188.1"/>
    </source>
</evidence>
<dbReference type="GO" id="GO:0030665">
    <property type="term" value="C:clathrin-coated vesicle membrane"/>
    <property type="evidence" value="ECO:0007669"/>
    <property type="project" value="UniProtKB-SubCell"/>
</dbReference>
<evidence type="ECO:0000259" key="13">
    <source>
        <dbReference type="SMART" id="SM01355"/>
    </source>
</evidence>
<feature type="compositionally biased region" description="Low complexity" evidence="12">
    <location>
        <begin position="678"/>
        <end position="687"/>
    </location>
</feature>
<feature type="compositionally biased region" description="Basic and acidic residues" evidence="12">
    <location>
        <begin position="579"/>
        <end position="590"/>
    </location>
</feature>
<dbReference type="Proteomes" id="UP000092124">
    <property type="component" value="Unassembled WGS sequence"/>
</dbReference>
<evidence type="ECO:0000256" key="9">
    <source>
        <dbReference type="ARBA" id="ARBA00023329"/>
    </source>
</evidence>
<dbReference type="STRING" id="56216.A0A1A6HC90"/>
<evidence type="ECO:0000256" key="2">
    <source>
        <dbReference type="ARBA" id="ARBA00004555"/>
    </source>
</evidence>
<accession>A0A1A6HC90</accession>
<feature type="compositionally biased region" description="Acidic residues" evidence="12">
    <location>
        <begin position="629"/>
        <end position="639"/>
    </location>
</feature>
<dbReference type="OrthoDB" id="302453at2759"/>
<keyword evidence="5" id="KW-0597">Phosphoprotein</keyword>
<comment type="function">
    <text evidence="10">Subunit of non-clathrin- and clathrin-associated adaptor protein complex 3 (AP-3) that plays a role in protein sorting in the late-Golgi/trans-Golgi network (TGN) and/or endosomes. The AP complexes mediate both the recruitment of clathrin to membranes and the recognition of sorting signals within the cytosolic tails of transmembrane cargo molecules. AP-3 appears to be involved in the sorting of a subset of transmembrane proteins targeted to lysosomes and lysosome-related organelles. In concert with the BLOC-1 complex, AP-3 is required to target cargos into vesicles assembled at cell bodies for delivery into neurites and nerve terminals.</text>
</comment>
<evidence type="ECO:0000256" key="10">
    <source>
        <dbReference type="ARBA" id="ARBA00023570"/>
    </source>
</evidence>
<dbReference type="InterPro" id="IPR029390">
    <property type="entry name" value="AP3B_C"/>
</dbReference>
<evidence type="ECO:0000256" key="5">
    <source>
        <dbReference type="ARBA" id="ARBA00022553"/>
    </source>
</evidence>
<dbReference type="EMBL" id="LZPO01034974">
    <property type="protein sequence ID" value="OBS76188.1"/>
    <property type="molecule type" value="Genomic_DNA"/>
</dbReference>
<feature type="compositionally biased region" description="Low complexity" evidence="12">
    <location>
        <begin position="617"/>
        <end position="628"/>
    </location>
</feature>
<feature type="region of interest" description="Disordered" evidence="12">
    <location>
        <begin position="1"/>
        <end position="40"/>
    </location>
</feature>
<dbReference type="InterPro" id="IPR056314">
    <property type="entry name" value="AP3B1/2_C"/>
</dbReference>
<comment type="subcellular location">
    <subcellularLocation>
        <location evidence="1">Cytoplasmic vesicle</location>
        <location evidence="1">Clathrin-coated vesicle membrane</location>
        <topology evidence="1">Peripheral membrane protein</topology>
        <orientation evidence="1">Cytoplasmic side</orientation>
    </subcellularLocation>
    <subcellularLocation>
        <location evidence="2">Golgi apparatus</location>
    </subcellularLocation>
</comment>
<evidence type="ECO:0000256" key="3">
    <source>
        <dbReference type="ARBA" id="ARBA00006613"/>
    </source>
</evidence>
<feature type="domain" description="AP-3 complex subunit beta C-terminal" evidence="13">
    <location>
        <begin position="714"/>
        <end position="860"/>
    </location>
</feature>
<proteinExistence type="inferred from homology"/>
<dbReference type="InterPro" id="IPR016024">
    <property type="entry name" value="ARM-type_fold"/>
</dbReference>
<evidence type="ECO:0000256" key="7">
    <source>
        <dbReference type="ARBA" id="ARBA00023034"/>
    </source>
</evidence>
<keyword evidence="7" id="KW-0333">Golgi apparatus</keyword>
<keyword evidence="8 11" id="KW-0472">Membrane</keyword>
<dbReference type="SMART" id="SM01355">
    <property type="entry name" value="AP3B1_C"/>
    <property type="match status" value="1"/>
</dbReference>
<keyword evidence="15" id="KW-1185">Reference proteome</keyword>
<dbReference type="InterPro" id="IPR013041">
    <property type="entry name" value="Clathrin_app_Ig-like_sf"/>
</dbReference>
<gene>
    <name evidence="14" type="ORF">A6R68_17365</name>
</gene>
<dbReference type="PANTHER" id="PTHR11134">
    <property type="entry name" value="ADAPTOR COMPLEX SUBUNIT BETA FAMILY MEMBER"/>
    <property type="match status" value="1"/>
</dbReference>
<dbReference type="InterPro" id="IPR011989">
    <property type="entry name" value="ARM-like"/>
</dbReference>
<protein>
    <recommendedName>
        <fullName evidence="11">AP-3 complex subunit beta</fullName>
    </recommendedName>
</protein>
<comment type="caution">
    <text evidence="14">The sequence shown here is derived from an EMBL/GenBank/DDBJ whole genome shotgun (WGS) entry which is preliminary data.</text>
</comment>
<dbReference type="GO" id="GO:0006886">
    <property type="term" value="P:intracellular protein transport"/>
    <property type="evidence" value="ECO:0007669"/>
    <property type="project" value="InterPro"/>
</dbReference>
<name>A0A1A6HC90_NEOLE</name>
<dbReference type="GO" id="GO:0005794">
    <property type="term" value="C:Golgi apparatus"/>
    <property type="evidence" value="ECO:0007669"/>
    <property type="project" value="UniProtKB-SubCell"/>
</dbReference>
<keyword evidence="4 11" id="KW-0813">Transport</keyword>
<evidence type="ECO:0000256" key="1">
    <source>
        <dbReference type="ARBA" id="ARBA00004145"/>
    </source>
</evidence>
<organism evidence="14 15">
    <name type="scientific">Neotoma lepida</name>
    <name type="common">Desert woodrat</name>
    <dbReference type="NCBI Taxonomy" id="56216"/>
    <lineage>
        <taxon>Eukaryota</taxon>
        <taxon>Metazoa</taxon>
        <taxon>Chordata</taxon>
        <taxon>Craniata</taxon>
        <taxon>Vertebrata</taxon>
        <taxon>Euteleostomi</taxon>
        <taxon>Mammalia</taxon>
        <taxon>Eutheria</taxon>
        <taxon>Euarchontoglires</taxon>
        <taxon>Glires</taxon>
        <taxon>Rodentia</taxon>
        <taxon>Myomorpha</taxon>
        <taxon>Muroidea</taxon>
        <taxon>Cricetidae</taxon>
        <taxon>Neotominae</taxon>
        <taxon>Neotoma</taxon>
    </lineage>
</organism>
<dbReference type="SUPFAM" id="SSF48371">
    <property type="entry name" value="ARM repeat"/>
    <property type="match status" value="1"/>
</dbReference>
<dbReference type="Pfam" id="PF24080">
    <property type="entry name" value="AP3B1_C_2"/>
    <property type="match status" value="1"/>
</dbReference>
<dbReference type="Pfam" id="PF01602">
    <property type="entry name" value="Adaptin_N"/>
    <property type="match status" value="1"/>
</dbReference>
<evidence type="ECO:0000313" key="15">
    <source>
        <dbReference type="Proteomes" id="UP000092124"/>
    </source>
</evidence>
<comment type="similarity">
    <text evidence="3 11">Belongs to the adaptor complexes large subunit family.</text>
</comment>
<evidence type="ECO:0000256" key="6">
    <source>
        <dbReference type="ARBA" id="ARBA00022927"/>
    </source>
</evidence>
<reference evidence="14 15" key="1">
    <citation type="submission" date="2016-06" db="EMBL/GenBank/DDBJ databases">
        <title>The Draft Genome Sequence and Annotation of the Desert Woodrat Neotoma lepida.</title>
        <authorList>
            <person name="Campbell M."/>
            <person name="Oakeson K.F."/>
            <person name="Yandell M."/>
            <person name="Halpert J.R."/>
            <person name="Dearing D."/>
        </authorList>
    </citation>
    <scope>NUCLEOTIDE SEQUENCE [LARGE SCALE GENOMIC DNA]</scope>
    <source>
        <strain evidence="14">417</strain>
        <tissue evidence="14">Liver</tissue>
    </source>
</reference>
<dbReference type="InterPro" id="IPR026739">
    <property type="entry name" value="AP_beta"/>
</dbReference>
<feature type="region of interest" description="Disordered" evidence="12">
    <location>
        <begin position="579"/>
        <end position="715"/>
    </location>
</feature>
<dbReference type="SUPFAM" id="SSF49348">
    <property type="entry name" value="Clathrin adaptor appendage domain"/>
    <property type="match status" value="1"/>
</dbReference>
<dbReference type="InterPro" id="IPR026740">
    <property type="entry name" value="AP3_beta"/>
</dbReference>
<dbReference type="GO" id="GO:0016192">
    <property type="term" value="P:vesicle-mediated transport"/>
    <property type="evidence" value="ECO:0007669"/>
    <property type="project" value="InterPro"/>
</dbReference>
<feature type="compositionally biased region" description="Acidic residues" evidence="12">
    <location>
        <begin position="604"/>
        <end position="613"/>
    </location>
</feature>
<dbReference type="InterPro" id="IPR002553">
    <property type="entry name" value="Clathrin/coatomer_adapt-like_N"/>
</dbReference>
<feature type="compositionally biased region" description="Acidic residues" evidence="12">
    <location>
        <begin position="688"/>
        <end position="697"/>
    </location>
</feature>
<dbReference type="Pfam" id="PF14796">
    <property type="entry name" value="AP3B1_C"/>
    <property type="match status" value="1"/>
</dbReference>
<keyword evidence="9" id="KW-0968">Cytoplasmic vesicle</keyword>
<evidence type="ECO:0000256" key="12">
    <source>
        <dbReference type="SAM" id="MobiDB-lite"/>
    </source>
</evidence>
<keyword evidence="6 11" id="KW-0653">Protein transport</keyword>
<sequence>MQRFLQLPGTVVRPGASGADQEEASSPVLGPEGGPPPWYQALKPEELRWLQAPEEDTTPETSIEGPCPEDPNQLIRASALRVLSSIRVPIIVPIMMLAIKEAASDMSPYVRKTAAHAIPKLYSLDSDQKDQLIEVIEKLLADKTTLVAGSVVMAFEEVCPERIDLIHKNYRKLCNLLIDVEEWGQVVIISMLTRYARTQFLSPTQNESLLEENPEKAFYGSEEDEAKGPGSEEAATAALPARKPYVMDPDHRLLLRNTKPLLQSRSAAVVMAVAQLYFHLAPKAEVGVIAKALVRLLRSHSEVQYVVLQNVATMSIKRRGMFEPYLKSFYIRSTDPTQIKILKLEVLTNLANETNIPTVLREFQTYIRSMDKDFVAATIQAIGRCATNIGRVRDTCLNGLVQLLSNRDELVVAESVVVIKKLLQMQPAQHGEIIKHLAKLTDNIQVPMARASILWLIGEYCEHVPKIAPDVLRKMAKSFTAEEDIVKLQVINLAAKLYLTNSKQTKLLTQYVLSLAKYDQNYDIRDRARFTRQLIVPSEQGGALSRHAKKLFLAPKPAPILESSFKAGLTVPEWTKCSNREKRKEKEKPFYSDSEGESGPTESADSEPESESESESKSSSESGSGESSSDSDNEDEDEEKGGGSGSEQSEEEGQKKKTKKKKVPEGPREGSSEEEGSESSSSSSESEVTSESEEEQAEPASWRKKTPPSSKSAPVAKEISLLDLEDFTPPSVQPVSPPMVVSTSLAADLEGLTLTDSSLVPSLLSPVSSIGRQELLHRVAGEGLAIDYAFSRQPFSGDPHMVSVHIYFSNNSETPVKGLHVGTPKLPAGISIQEFPEIESLAPGESTTAVMGINFCDSTQAANFQLCTQTRQFYVSIQPPVGELMAPVFMSENEFKKEQGKLTGMNEITEKLTLPDTCRSDHMVVQKVTATANLGRVPCGTSDEYRFAGRTLTSGSLVLLTLDARPAGPAQLTVNSEKMVIGTMLVKDNTLD</sequence>
<evidence type="ECO:0000256" key="4">
    <source>
        <dbReference type="ARBA" id="ARBA00022448"/>
    </source>
</evidence>
<dbReference type="Gene3D" id="1.25.10.10">
    <property type="entry name" value="Leucine-rich Repeat Variant"/>
    <property type="match status" value="1"/>
</dbReference>
<dbReference type="GO" id="GO:0030123">
    <property type="term" value="C:AP-3 adaptor complex"/>
    <property type="evidence" value="ECO:0007669"/>
    <property type="project" value="UniProtKB-UniRule"/>
</dbReference>
<evidence type="ECO:0000256" key="8">
    <source>
        <dbReference type="ARBA" id="ARBA00023136"/>
    </source>
</evidence>
<dbReference type="PIRSF" id="PIRSF037096">
    <property type="entry name" value="AP3_complex_beta"/>
    <property type="match status" value="1"/>
</dbReference>